<evidence type="ECO:0000256" key="1">
    <source>
        <dbReference type="SAM" id="Phobius"/>
    </source>
</evidence>
<dbReference type="EMBL" id="JALHAT010000007">
    <property type="protein sequence ID" value="MCJ1960405.1"/>
    <property type="molecule type" value="Genomic_DNA"/>
</dbReference>
<protein>
    <submittedName>
        <fullName evidence="2">DUF1700 domain-containing protein</fullName>
    </submittedName>
</protein>
<dbReference type="Proteomes" id="UP001162802">
    <property type="component" value="Unassembled WGS sequence"/>
</dbReference>
<keyword evidence="1" id="KW-0812">Transmembrane</keyword>
<organism evidence="2 3">
    <name type="scientific">Novosphingobium mangrovi</name>
    <name type="common">ex Hu et al. 2023</name>
    <dbReference type="NCBI Taxonomy" id="2930094"/>
    <lineage>
        <taxon>Bacteria</taxon>
        <taxon>Pseudomonadati</taxon>
        <taxon>Pseudomonadota</taxon>
        <taxon>Alphaproteobacteria</taxon>
        <taxon>Sphingomonadales</taxon>
        <taxon>Sphingomonadaceae</taxon>
        <taxon>Novosphingobium</taxon>
    </lineage>
</organism>
<dbReference type="Pfam" id="PF22564">
    <property type="entry name" value="HAAS"/>
    <property type="match status" value="1"/>
</dbReference>
<proteinExistence type="predicted"/>
<reference evidence="2" key="1">
    <citation type="submission" date="2022-03" db="EMBL/GenBank/DDBJ databases">
        <title>Identification of a novel bacterium isolated from mangrove sediments.</title>
        <authorList>
            <person name="Pan X."/>
        </authorList>
    </citation>
    <scope>NUCLEOTIDE SEQUENCE</scope>
    <source>
        <strain evidence="2">B2637</strain>
    </source>
</reference>
<comment type="caution">
    <text evidence="2">The sequence shown here is derived from an EMBL/GenBank/DDBJ whole genome shotgun (WGS) entry which is preliminary data.</text>
</comment>
<keyword evidence="1" id="KW-0472">Membrane</keyword>
<sequence>MTRLEFIRRLEAGLKGLPREDVDDILSDYAEHFEAGMAEGRSEEAIAAALGDPARLARELRFEFGQRNWKEARSPSSAWAAIIAFVGLASLDILLLLPIIVTVLGVLIALFVAVIAVFIAGGFVLLAGPFTGFPGGWAVALLAGLGILSGSVAAAAILILVSIWVINALMWFGRLHFRVLEPAIHPDK</sequence>
<accession>A0ABT0AB28</accession>
<evidence type="ECO:0000313" key="3">
    <source>
        <dbReference type="Proteomes" id="UP001162802"/>
    </source>
</evidence>
<feature type="transmembrane region" description="Helical" evidence="1">
    <location>
        <begin position="106"/>
        <end position="127"/>
    </location>
</feature>
<gene>
    <name evidence="2" type="ORF">MTR65_06925</name>
</gene>
<keyword evidence="3" id="KW-1185">Reference proteome</keyword>
<name>A0ABT0AB28_9SPHN</name>
<keyword evidence="1" id="KW-1133">Transmembrane helix</keyword>
<feature type="transmembrane region" description="Helical" evidence="1">
    <location>
        <begin position="77"/>
        <end position="100"/>
    </location>
</feature>
<feature type="transmembrane region" description="Helical" evidence="1">
    <location>
        <begin position="139"/>
        <end position="172"/>
    </location>
</feature>
<evidence type="ECO:0000313" key="2">
    <source>
        <dbReference type="EMBL" id="MCJ1960405.1"/>
    </source>
</evidence>
<dbReference type="RefSeq" id="WP_226638162.1">
    <property type="nucleotide sequence ID" value="NZ_JALHAT010000007.1"/>
</dbReference>